<evidence type="ECO:0000313" key="1">
    <source>
        <dbReference type="EMBL" id="REI41926.1"/>
    </source>
</evidence>
<evidence type="ECO:0000313" key="2">
    <source>
        <dbReference type="Proteomes" id="UP000263486"/>
    </source>
</evidence>
<sequence length="121" mass="14153">MRKRRKDLSHDELVRKELIREYLSKTPNNSLDFSALIKEMMGQMLESALDGELEEQLGYSKYDTASTIIEETFTGTTANRPRWIKLKKAQGVQLGHGKKLITKKSIERKKSRRCLRDIWKI</sequence>
<proteinExistence type="predicted"/>
<reference evidence="1 2" key="1">
    <citation type="submission" date="2018-08" db="EMBL/GenBank/DDBJ databases">
        <title>Draft genome sequence of Psychrilyobacter sp. strain SD5 isolated from Black Sea water.</title>
        <authorList>
            <person name="Yadav S."/>
            <person name="Villanueva L."/>
            <person name="Damste J.S.S."/>
        </authorList>
    </citation>
    <scope>NUCLEOTIDE SEQUENCE [LARGE SCALE GENOMIC DNA]</scope>
    <source>
        <strain evidence="1 2">SD5</strain>
    </source>
</reference>
<dbReference type="Proteomes" id="UP000263486">
    <property type="component" value="Unassembled WGS sequence"/>
</dbReference>
<comment type="caution">
    <text evidence="1">The sequence shown here is derived from an EMBL/GenBank/DDBJ whole genome shotgun (WGS) entry which is preliminary data.</text>
</comment>
<dbReference type="RefSeq" id="WP_114641922.1">
    <property type="nucleotide sequence ID" value="NZ_JAACIO010000006.1"/>
</dbReference>
<organism evidence="1 2">
    <name type="scientific">Psychrilyobacter piezotolerans</name>
    <dbReference type="NCBI Taxonomy" id="2293438"/>
    <lineage>
        <taxon>Bacteria</taxon>
        <taxon>Fusobacteriati</taxon>
        <taxon>Fusobacteriota</taxon>
        <taxon>Fusobacteriia</taxon>
        <taxon>Fusobacteriales</taxon>
        <taxon>Fusobacteriaceae</taxon>
        <taxon>Psychrilyobacter</taxon>
    </lineage>
</organism>
<keyword evidence="2" id="KW-1185">Reference proteome</keyword>
<gene>
    <name evidence="1" type="ORF">DYH56_05805</name>
</gene>
<accession>A0ABX9KID0</accession>
<name>A0ABX9KID0_9FUSO</name>
<protein>
    <submittedName>
        <fullName evidence="1">Uncharacterized protein</fullName>
    </submittedName>
</protein>
<dbReference type="EMBL" id="QUAJ01000007">
    <property type="protein sequence ID" value="REI41926.1"/>
    <property type="molecule type" value="Genomic_DNA"/>
</dbReference>